<dbReference type="InterPro" id="IPR008271">
    <property type="entry name" value="Ser/Thr_kinase_AS"/>
</dbReference>
<dbReference type="Gene3D" id="1.10.510.10">
    <property type="entry name" value="Transferase(Phosphotransferase) domain 1"/>
    <property type="match status" value="2"/>
</dbReference>
<accession>A0A0E0AL10</accession>
<evidence type="ECO:0000256" key="3">
    <source>
        <dbReference type="ARBA" id="ARBA00022553"/>
    </source>
</evidence>
<dbReference type="PROSITE" id="PS50011">
    <property type="entry name" value="PROTEIN_KINASE_DOM"/>
    <property type="match status" value="2"/>
</dbReference>
<evidence type="ECO:0000256" key="17">
    <source>
        <dbReference type="SAM" id="SignalP"/>
    </source>
</evidence>
<dbReference type="GO" id="GO:0004674">
    <property type="term" value="F:protein serine/threonine kinase activity"/>
    <property type="evidence" value="ECO:0007669"/>
    <property type="project" value="UniProtKB-KW"/>
</dbReference>
<keyword evidence="2" id="KW-0723">Serine/threonine-protein kinase</keyword>
<evidence type="ECO:0000256" key="5">
    <source>
        <dbReference type="ARBA" id="ARBA00022692"/>
    </source>
</evidence>
<evidence type="ECO:0000256" key="15">
    <source>
        <dbReference type="PROSITE-ProRule" id="PRU10141"/>
    </source>
</evidence>
<comment type="subcellular location">
    <subcellularLocation>
        <location evidence="1">Membrane</location>
        <topology evidence="1">Single-pass membrane protein</topology>
    </subcellularLocation>
</comment>
<keyword evidence="3" id="KW-0597">Phosphoprotein</keyword>
<dbReference type="SMART" id="SM00220">
    <property type="entry name" value="S_TKc"/>
    <property type="match status" value="1"/>
</dbReference>
<evidence type="ECO:0000259" key="19">
    <source>
        <dbReference type="PROSITE" id="PS51473"/>
    </source>
</evidence>
<evidence type="ECO:0000256" key="4">
    <source>
        <dbReference type="ARBA" id="ARBA00022679"/>
    </source>
</evidence>
<evidence type="ECO:0000256" key="14">
    <source>
        <dbReference type="ARBA" id="ARBA00023180"/>
    </source>
</evidence>
<evidence type="ECO:0000256" key="10">
    <source>
        <dbReference type="ARBA" id="ARBA00022840"/>
    </source>
</evidence>
<dbReference type="AlphaFoldDB" id="A0A0E0AL10"/>
<protein>
    <submittedName>
        <fullName evidence="20">Uncharacterized protein</fullName>
    </submittedName>
</protein>
<feature type="domain" description="Protein kinase" evidence="18">
    <location>
        <begin position="613"/>
        <end position="765"/>
    </location>
</feature>
<evidence type="ECO:0000256" key="1">
    <source>
        <dbReference type="ARBA" id="ARBA00004167"/>
    </source>
</evidence>
<dbReference type="FunFam" id="3.30.200.20:FF:000177">
    <property type="entry name" value="Cysteine-rich receptor-like protein kinase 2"/>
    <property type="match status" value="1"/>
</dbReference>
<keyword evidence="21" id="KW-1185">Reference proteome</keyword>
<keyword evidence="6 17" id="KW-0732">Signal</keyword>
<evidence type="ECO:0000256" key="6">
    <source>
        <dbReference type="ARBA" id="ARBA00022729"/>
    </source>
</evidence>
<proteinExistence type="predicted"/>
<evidence type="ECO:0000256" key="9">
    <source>
        <dbReference type="ARBA" id="ARBA00022777"/>
    </source>
</evidence>
<feature type="domain" description="Gnk2-homologous" evidence="19">
    <location>
        <begin position="25"/>
        <end position="129"/>
    </location>
</feature>
<keyword evidence="8 15" id="KW-0547">Nucleotide-binding</keyword>
<dbReference type="HOGENOM" id="CLU_000288_35_7_1"/>
<dbReference type="CDD" id="cd14066">
    <property type="entry name" value="STKc_IRAK"/>
    <property type="match status" value="1"/>
</dbReference>
<evidence type="ECO:0000256" key="8">
    <source>
        <dbReference type="ARBA" id="ARBA00022741"/>
    </source>
</evidence>
<dbReference type="Gramene" id="OGLUM07G17250.5">
    <property type="protein sequence ID" value="OGLUM07G17250.5"/>
    <property type="gene ID" value="OGLUM07G17250"/>
</dbReference>
<keyword evidence="13" id="KW-0675">Receptor</keyword>
<evidence type="ECO:0000256" key="12">
    <source>
        <dbReference type="ARBA" id="ARBA00023136"/>
    </source>
</evidence>
<dbReference type="GO" id="GO:0005524">
    <property type="term" value="F:ATP binding"/>
    <property type="evidence" value="ECO:0007669"/>
    <property type="project" value="UniProtKB-UniRule"/>
</dbReference>
<feature type="chain" id="PRO_5002353522" evidence="17">
    <location>
        <begin position="25"/>
        <end position="765"/>
    </location>
</feature>
<dbReference type="InterPro" id="IPR002902">
    <property type="entry name" value="GNK2"/>
</dbReference>
<dbReference type="Pfam" id="PF01657">
    <property type="entry name" value="Stress-antifung"/>
    <property type="match status" value="2"/>
</dbReference>
<dbReference type="GO" id="GO:0005886">
    <property type="term" value="C:plasma membrane"/>
    <property type="evidence" value="ECO:0007669"/>
    <property type="project" value="TreeGrafter"/>
</dbReference>
<evidence type="ECO:0000256" key="16">
    <source>
        <dbReference type="SAM" id="Phobius"/>
    </source>
</evidence>
<dbReference type="InterPro" id="IPR038408">
    <property type="entry name" value="GNK2_sf"/>
</dbReference>
<keyword evidence="4" id="KW-0808">Transferase</keyword>
<keyword evidence="10 15" id="KW-0067">ATP-binding</keyword>
<dbReference type="InterPro" id="IPR017441">
    <property type="entry name" value="Protein_kinase_ATP_BS"/>
</dbReference>
<evidence type="ECO:0000313" key="21">
    <source>
        <dbReference type="Proteomes" id="UP000026961"/>
    </source>
</evidence>
<dbReference type="PANTHER" id="PTHR27002:SF428">
    <property type="entry name" value="OS07G0541900 PROTEIN"/>
    <property type="match status" value="1"/>
</dbReference>
<feature type="transmembrane region" description="Helical" evidence="16">
    <location>
        <begin position="264"/>
        <end position="287"/>
    </location>
</feature>
<evidence type="ECO:0000313" key="20">
    <source>
        <dbReference type="EnsemblPlants" id="OGLUM07G17250.5"/>
    </source>
</evidence>
<dbReference type="FunFam" id="1.10.510.10:FF:002973">
    <property type="match status" value="1"/>
</dbReference>
<keyword evidence="12 16" id="KW-0472">Membrane</keyword>
<dbReference type="EnsemblPlants" id="OGLUM07G17250.5">
    <property type="protein sequence ID" value="OGLUM07G17250.5"/>
    <property type="gene ID" value="OGLUM07G17250"/>
</dbReference>
<organism evidence="20">
    <name type="scientific">Oryza glumipatula</name>
    <dbReference type="NCBI Taxonomy" id="40148"/>
    <lineage>
        <taxon>Eukaryota</taxon>
        <taxon>Viridiplantae</taxon>
        <taxon>Streptophyta</taxon>
        <taxon>Embryophyta</taxon>
        <taxon>Tracheophyta</taxon>
        <taxon>Spermatophyta</taxon>
        <taxon>Magnoliopsida</taxon>
        <taxon>Liliopsida</taxon>
        <taxon>Poales</taxon>
        <taxon>Poaceae</taxon>
        <taxon>BOP clade</taxon>
        <taxon>Oryzoideae</taxon>
        <taxon>Oryzeae</taxon>
        <taxon>Oryzinae</taxon>
        <taxon>Oryza</taxon>
    </lineage>
</organism>
<dbReference type="PROSITE" id="PS00107">
    <property type="entry name" value="PROTEIN_KINASE_ATP"/>
    <property type="match status" value="1"/>
</dbReference>
<dbReference type="FunFam" id="3.30.430.20:FF:000002">
    <property type="entry name" value="Cysteine-rich receptor-like protein kinase 10"/>
    <property type="match status" value="1"/>
</dbReference>
<dbReference type="PROSITE" id="PS51473">
    <property type="entry name" value="GNK2"/>
    <property type="match status" value="2"/>
</dbReference>
<dbReference type="SUPFAM" id="SSF56112">
    <property type="entry name" value="Protein kinase-like (PK-like)"/>
    <property type="match status" value="2"/>
</dbReference>
<reference evidence="20" key="1">
    <citation type="submission" date="2015-04" db="UniProtKB">
        <authorList>
            <consortium name="EnsemblPlants"/>
        </authorList>
    </citation>
    <scope>IDENTIFICATION</scope>
</reference>
<feature type="signal peptide" evidence="17">
    <location>
        <begin position="1"/>
        <end position="24"/>
    </location>
</feature>
<sequence length="765" mass="84385">MLRRSLVAHAVLLFAAVALPLAAAQPWPVCGSSAGTYTAGSTYETNLENLAVTLRANASSSPTLFASGALGSAPDTVYGLLLCRGDLSSSDCADCGTNVWRDAGPTCNRTKDAILVYNQCYAQFSDRGDFLAATNNSGGVSRLISGTNISSTDVAGYDRAVTELLNATVRYAVENSTKLFATGQRVGNDTGFSNIYSMAQCSPDLSPAQCRSCLDGLVGQWWKTFPLNGQGARVAGPRCYLRSELGPFYTGSPMVRLPNSASKILVIALPVVAVAIVAAISLCMWTLRKKSRSAKAEHLSELDASEDLESVKSTLLTLGSLQVATDNFDESKKLGEGGFGAVYKGLLFGQEVAVKRMAKGSNQGLEELKNELVLVAKLHHKNLVRLVGFCLEDGERLLVYEYMPNKSLDTFLFDAEQRRQLDWATRFRIIEGVARGLQYLHQDSQKKIVHRDMKASNVLLDADLNPKIGDFGLARLFGQDQTREVTNHIVGTFGYMAPEYVIRGQYSTKSDVFSFGILVLEIVTAKRNSGPYFAEQNEDLVNVVWRHWTEGNIVEMIDYSLDRNYPEAEVQKCVNIGLLCVQQNPVDRPTMADVMVLLNSDATSSLPAPMAHRPISLSDGSSGYSQTREGEEVVDEAGIVTGRVELKWIENKINRHEQGRLKNELVLVAKLQHKNLVRLVDVCLEEHDKMVIYEYMPNRSLDTILFGSFSIAKISAVQLYKCTTQVPHANWGRRLKIIHGIARHLQYLHEESRLKIIYRDLKTSK</sequence>
<keyword evidence="11 16" id="KW-1133">Transmembrane helix</keyword>
<dbReference type="FunFam" id="1.10.510.10:FF:000343">
    <property type="entry name" value="Cysteine-rich receptor-like protein kinase 28"/>
    <property type="match status" value="1"/>
</dbReference>
<dbReference type="Pfam" id="PF07714">
    <property type="entry name" value="PK_Tyr_Ser-Thr"/>
    <property type="match status" value="2"/>
</dbReference>
<evidence type="ECO:0000256" key="2">
    <source>
        <dbReference type="ARBA" id="ARBA00022527"/>
    </source>
</evidence>
<dbReference type="CDD" id="cd23509">
    <property type="entry name" value="Gnk2-like"/>
    <property type="match status" value="2"/>
</dbReference>
<reference evidence="20" key="2">
    <citation type="submission" date="2018-05" db="EMBL/GenBank/DDBJ databases">
        <title>OgluRS3 (Oryza glumaepatula Reference Sequence Version 3).</title>
        <authorList>
            <person name="Zhang J."/>
            <person name="Kudrna D."/>
            <person name="Lee S."/>
            <person name="Talag J."/>
            <person name="Welchert J."/>
            <person name="Wing R.A."/>
        </authorList>
    </citation>
    <scope>NUCLEOTIDE SEQUENCE [LARGE SCALE GENOMIC DNA]</scope>
</reference>
<dbReference type="Gene3D" id="3.30.200.20">
    <property type="entry name" value="Phosphorylase Kinase, domain 1"/>
    <property type="match status" value="1"/>
</dbReference>
<evidence type="ECO:0000256" key="7">
    <source>
        <dbReference type="ARBA" id="ARBA00022737"/>
    </source>
</evidence>
<feature type="binding site" evidence="15">
    <location>
        <position position="355"/>
    </location>
    <ligand>
        <name>ATP</name>
        <dbReference type="ChEBI" id="CHEBI:30616"/>
    </ligand>
</feature>
<name>A0A0E0AL10_9ORYZ</name>
<dbReference type="PANTHER" id="PTHR27002">
    <property type="entry name" value="RECEPTOR-LIKE SERINE/THREONINE-PROTEIN KINASE SD1-8"/>
    <property type="match status" value="1"/>
</dbReference>
<keyword evidence="14" id="KW-0325">Glycoprotein</keyword>
<evidence type="ECO:0000259" key="18">
    <source>
        <dbReference type="PROSITE" id="PS50011"/>
    </source>
</evidence>
<keyword evidence="5 16" id="KW-0812">Transmembrane</keyword>
<feature type="domain" description="Gnk2-homologous" evidence="19">
    <location>
        <begin position="139"/>
        <end position="248"/>
    </location>
</feature>
<feature type="domain" description="Protein kinase" evidence="18">
    <location>
        <begin position="328"/>
        <end position="606"/>
    </location>
</feature>
<dbReference type="InterPro" id="IPR011009">
    <property type="entry name" value="Kinase-like_dom_sf"/>
</dbReference>
<keyword evidence="7" id="KW-0677">Repeat</keyword>
<dbReference type="InterPro" id="IPR001245">
    <property type="entry name" value="Ser-Thr/Tyr_kinase_cat_dom"/>
</dbReference>
<dbReference type="PROSITE" id="PS00108">
    <property type="entry name" value="PROTEIN_KINASE_ST"/>
    <property type="match status" value="1"/>
</dbReference>
<dbReference type="Gene3D" id="3.30.430.20">
    <property type="entry name" value="Gnk2 domain, C-X8-C-X2-C motif"/>
    <property type="match status" value="2"/>
</dbReference>
<dbReference type="Proteomes" id="UP000026961">
    <property type="component" value="Chromosome 7"/>
</dbReference>
<evidence type="ECO:0000256" key="13">
    <source>
        <dbReference type="ARBA" id="ARBA00023170"/>
    </source>
</evidence>
<evidence type="ECO:0000256" key="11">
    <source>
        <dbReference type="ARBA" id="ARBA00022989"/>
    </source>
</evidence>
<dbReference type="InterPro" id="IPR000719">
    <property type="entry name" value="Prot_kinase_dom"/>
</dbReference>
<keyword evidence="9" id="KW-0418">Kinase</keyword>